<reference evidence="2" key="1">
    <citation type="submission" date="2022-11" db="EMBL/GenBank/DDBJ databases">
        <title>The characterization of three novel Bacteroidetes species and genomic analysis of their roles in tidal elemental geochemical cycles.</title>
        <authorList>
            <person name="Ma K.-J."/>
        </authorList>
    </citation>
    <scope>NUCLEOTIDE SEQUENCE</scope>
    <source>
        <strain evidence="2">M415</strain>
    </source>
</reference>
<evidence type="ECO:0000313" key="2">
    <source>
        <dbReference type="EMBL" id="MCX2719246.1"/>
    </source>
</evidence>
<evidence type="ECO:0000256" key="1">
    <source>
        <dbReference type="SAM" id="SignalP"/>
    </source>
</evidence>
<accession>A0AAE3MKE0</accession>
<dbReference type="AlphaFoldDB" id="A0AAE3MKE0"/>
<feature type="signal peptide" evidence="1">
    <location>
        <begin position="1"/>
        <end position="21"/>
    </location>
</feature>
<evidence type="ECO:0008006" key="4">
    <source>
        <dbReference type="Google" id="ProtNLM"/>
    </source>
</evidence>
<organism evidence="2 3">
    <name type="scientific">Lentiprolixibacter aurantiacus</name>
    <dbReference type="NCBI Taxonomy" id="2993939"/>
    <lineage>
        <taxon>Bacteria</taxon>
        <taxon>Pseudomonadati</taxon>
        <taxon>Bacteroidota</taxon>
        <taxon>Flavobacteriia</taxon>
        <taxon>Flavobacteriales</taxon>
        <taxon>Flavobacteriaceae</taxon>
        <taxon>Lentiprolixibacter</taxon>
    </lineage>
</organism>
<name>A0AAE3MKE0_9FLAO</name>
<dbReference type="EMBL" id="JAPFQP010000001">
    <property type="protein sequence ID" value="MCX2719246.1"/>
    <property type="molecule type" value="Genomic_DNA"/>
</dbReference>
<keyword evidence="1" id="KW-0732">Signal</keyword>
<proteinExistence type="predicted"/>
<protein>
    <recommendedName>
        <fullName evidence="4">CarboxypepD_reg-like domain-containing protein</fullName>
    </recommendedName>
</protein>
<comment type="caution">
    <text evidence="2">The sequence shown here is derived from an EMBL/GenBank/DDBJ whole genome shotgun (WGS) entry which is preliminary data.</text>
</comment>
<dbReference type="Proteomes" id="UP001207116">
    <property type="component" value="Unassembled WGS sequence"/>
</dbReference>
<sequence>MRRILLSLVFIFSFFANQSFAQDEDRRILRGKVLYRNSNVVNENVINTTTEMATITNERGEFAISVKEGDELVFTSLNYQIRILTVTREILDNNRLVIEVNEKVTELDEVTVSPENQKRFLELRNEEFKGYEYETDPTTKVVNIAEDPTVRGMQDGLNFVNIFKALFMSKKDAAPQGRTLKVSEVLRQIYDDQFFVADLQLPQDKIDDFLIYCDDKLPSQSLLQRSNEFELIDFLVSQSKTYREVLNAED</sequence>
<keyword evidence="3" id="KW-1185">Reference proteome</keyword>
<dbReference type="RefSeq" id="WP_266011749.1">
    <property type="nucleotide sequence ID" value="NZ_JAPFQP010000001.1"/>
</dbReference>
<evidence type="ECO:0000313" key="3">
    <source>
        <dbReference type="Proteomes" id="UP001207116"/>
    </source>
</evidence>
<dbReference type="InterPro" id="IPR008969">
    <property type="entry name" value="CarboxyPept-like_regulatory"/>
</dbReference>
<dbReference type="SUPFAM" id="SSF49464">
    <property type="entry name" value="Carboxypeptidase regulatory domain-like"/>
    <property type="match status" value="1"/>
</dbReference>
<gene>
    <name evidence="2" type="ORF">OO016_06500</name>
</gene>
<feature type="chain" id="PRO_5041970253" description="CarboxypepD_reg-like domain-containing protein" evidence="1">
    <location>
        <begin position="22"/>
        <end position="250"/>
    </location>
</feature>